<evidence type="ECO:0000313" key="3">
    <source>
        <dbReference type="Proteomes" id="UP000231962"/>
    </source>
</evidence>
<comment type="caution">
    <text evidence="2">The sequence shown here is derived from an EMBL/GenBank/DDBJ whole genome shotgun (WGS) entry which is preliminary data.</text>
</comment>
<evidence type="ECO:0000313" key="4">
    <source>
        <dbReference type="Proteomes" id="UP000231990"/>
    </source>
</evidence>
<proteinExistence type="predicted"/>
<organism evidence="2 4">
    <name type="scientific">Leptospira perolatii</name>
    <dbReference type="NCBI Taxonomy" id="2023191"/>
    <lineage>
        <taxon>Bacteria</taxon>
        <taxon>Pseudomonadati</taxon>
        <taxon>Spirochaetota</taxon>
        <taxon>Spirochaetia</taxon>
        <taxon>Leptospirales</taxon>
        <taxon>Leptospiraceae</taxon>
        <taxon>Leptospira</taxon>
    </lineage>
</organism>
<evidence type="ECO:0000313" key="1">
    <source>
        <dbReference type="EMBL" id="PJZ68867.1"/>
    </source>
</evidence>
<reference evidence="3 4" key="1">
    <citation type="submission" date="2017-07" db="EMBL/GenBank/DDBJ databases">
        <title>Leptospira spp. isolated from tropical soils.</title>
        <authorList>
            <person name="Thibeaux R."/>
            <person name="Iraola G."/>
            <person name="Ferres I."/>
            <person name="Bierque E."/>
            <person name="Girault D."/>
            <person name="Soupe-Gilbert M.-E."/>
            <person name="Picardeau M."/>
            <person name="Goarant C."/>
        </authorList>
    </citation>
    <scope>NUCLEOTIDE SEQUENCE [LARGE SCALE GENOMIC DNA]</scope>
    <source>
        <strain evidence="2 4">FH1-B-B1</strain>
        <strain evidence="1 3">FH1-B-C1</strain>
    </source>
</reference>
<dbReference type="Proteomes" id="UP000231990">
    <property type="component" value="Unassembled WGS sequence"/>
</dbReference>
<dbReference type="EMBL" id="NPDZ01000012">
    <property type="protein sequence ID" value="PJZ72198.1"/>
    <property type="molecule type" value="Genomic_DNA"/>
</dbReference>
<gene>
    <name evidence="1" type="ORF">CH360_14225</name>
    <name evidence="2" type="ORF">CH373_15765</name>
</gene>
<dbReference type="Proteomes" id="UP000231962">
    <property type="component" value="Unassembled WGS sequence"/>
</dbReference>
<name>A0A2M9ZJG4_9LEPT</name>
<sequence length="79" mass="9134">MKQRSQFRNDEKSESKRKLTNPNFLKDLLNSMGSIGKFTEVFLIAKSLISPNHNLRKTMGFACWFTCCPSVFKRIDSSQ</sequence>
<evidence type="ECO:0000313" key="2">
    <source>
        <dbReference type="EMBL" id="PJZ72198.1"/>
    </source>
</evidence>
<protein>
    <submittedName>
        <fullName evidence="2">Uncharacterized protein</fullName>
    </submittedName>
</protein>
<keyword evidence="3" id="KW-1185">Reference proteome</keyword>
<accession>A0A2M9ZJG4</accession>
<dbReference type="AlphaFoldDB" id="A0A2M9ZJG4"/>
<dbReference type="EMBL" id="NPDY01000015">
    <property type="protein sequence ID" value="PJZ68867.1"/>
    <property type="molecule type" value="Genomic_DNA"/>
</dbReference>